<dbReference type="eggNOG" id="COG1680">
    <property type="taxonomic scope" value="Bacteria"/>
</dbReference>
<name>A0A089WMS0_9PSED</name>
<keyword evidence="3" id="KW-1185">Reference proteome</keyword>
<dbReference type="Proteomes" id="UP000029493">
    <property type="component" value="Chromosome"/>
</dbReference>
<organism evidence="2 3">
    <name type="scientific">Pseudomonas cremoricolorata</name>
    <dbReference type="NCBI Taxonomy" id="157783"/>
    <lineage>
        <taxon>Bacteria</taxon>
        <taxon>Pseudomonadati</taxon>
        <taxon>Pseudomonadota</taxon>
        <taxon>Gammaproteobacteria</taxon>
        <taxon>Pseudomonadales</taxon>
        <taxon>Pseudomonadaceae</taxon>
        <taxon>Pseudomonas</taxon>
    </lineage>
</organism>
<reference evidence="2 3" key="1">
    <citation type="submission" date="2014-09" db="EMBL/GenBank/DDBJ databases">
        <authorList>
            <person name="Chan K.-G."/>
        </authorList>
    </citation>
    <scope>NUCLEOTIDE SEQUENCE [LARGE SCALE GENOMIC DNA]</scope>
    <source>
        <strain evidence="2 3">ND07</strain>
    </source>
</reference>
<dbReference type="InterPro" id="IPR050491">
    <property type="entry name" value="AmpC-like"/>
</dbReference>
<dbReference type="EMBL" id="CP009455">
    <property type="protein sequence ID" value="AIR87737.1"/>
    <property type="molecule type" value="Genomic_DNA"/>
</dbReference>
<dbReference type="Gene3D" id="3.40.710.10">
    <property type="entry name" value="DD-peptidase/beta-lactamase superfamily"/>
    <property type="match status" value="1"/>
</dbReference>
<dbReference type="PANTHER" id="PTHR46825:SF7">
    <property type="entry name" value="D-ALANYL-D-ALANINE CARBOXYPEPTIDASE"/>
    <property type="match status" value="1"/>
</dbReference>
<dbReference type="PANTHER" id="PTHR46825">
    <property type="entry name" value="D-ALANYL-D-ALANINE-CARBOXYPEPTIDASE/ENDOPEPTIDASE AMPH"/>
    <property type="match status" value="1"/>
</dbReference>
<dbReference type="SUPFAM" id="SSF56601">
    <property type="entry name" value="beta-lactamase/transpeptidase-like"/>
    <property type="match status" value="1"/>
</dbReference>
<evidence type="ECO:0000313" key="3">
    <source>
        <dbReference type="Proteomes" id="UP000029493"/>
    </source>
</evidence>
<accession>A0A089WMS0</accession>
<dbReference type="OrthoDB" id="119951at2"/>
<dbReference type="AlphaFoldDB" id="A0A089WMS0"/>
<proteinExistence type="predicted"/>
<dbReference type="InterPro" id="IPR001466">
    <property type="entry name" value="Beta-lactam-related"/>
</dbReference>
<dbReference type="Pfam" id="PF00144">
    <property type="entry name" value="Beta-lactamase"/>
    <property type="match status" value="1"/>
</dbReference>
<dbReference type="STRING" id="157783.LK03_00120"/>
<protein>
    <submittedName>
        <fullName evidence="2">Beta-lactamase</fullName>
    </submittedName>
</protein>
<gene>
    <name evidence="2" type="ORF">LK03_00120</name>
</gene>
<evidence type="ECO:0000313" key="2">
    <source>
        <dbReference type="EMBL" id="AIR87737.1"/>
    </source>
</evidence>
<evidence type="ECO:0000259" key="1">
    <source>
        <dbReference type="Pfam" id="PF00144"/>
    </source>
</evidence>
<sequence length="297" mass="32012">MFYATLLNGEPLSEQPSRIVVPWWSFTKPVLAAAALSLVRDGLIQLDDPVQEGHFTLRQLLKHQAGLADYSELPEYHAAVAQGQTPWSADEMMHRLDGYSLRYRPGAGWRYSNVGYMLVARLIERVTGLGIEQALIQRVLSPLGLTQARLAKTSEDLAEVYPQGLASYDPGWVYHGLLVGPLTEAAALLDRLLGGMLLPRSLLRDMQEAFVLGGPLPGRPWATAGYGLGLMIGESECGHRLAGHTGVGPGGVIAVFHYSSDNQAATCAAFRADGAEGMVEAAVLEHLLAAVGTGERR</sequence>
<dbReference type="InterPro" id="IPR012338">
    <property type="entry name" value="Beta-lactam/transpept-like"/>
</dbReference>
<dbReference type="RefSeq" id="WP_038410549.1">
    <property type="nucleotide sequence ID" value="NZ_CP009455.1"/>
</dbReference>
<feature type="domain" description="Beta-lactamase-related" evidence="1">
    <location>
        <begin position="20"/>
        <end position="262"/>
    </location>
</feature>
<dbReference type="KEGG" id="psw:LK03_00120"/>